<gene>
    <name evidence="1" type="ORF">LCGC14_1767950</name>
</gene>
<proteinExistence type="predicted"/>
<organism evidence="1">
    <name type="scientific">marine sediment metagenome</name>
    <dbReference type="NCBI Taxonomy" id="412755"/>
    <lineage>
        <taxon>unclassified sequences</taxon>
        <taxon>metagenomes</taxon>
        <taxon>ecological metagenomes</taxon>
    </lineage>
</organism>
<comment type="caution">
    <text evidence="1">The sequence shown here is derived from an EMBL/GenBank/DDBJ whole genome shotgun (WGS) entry which is preliminary data.</text>
</comment>
<dbReference type="AlphaFoldDB" id="A0A0F9HLL4"/>
<reference evidence="1" key="1">
    <citation type="journal article" date="2015" name="Nature">
        <title>Complex archaea that bridge the gap between prokaryotes and eukaryotes.</title>
        <authorList>
            <person name="Spang A."/>
            <person name="Saw J.H."/>
            <person name="Jorgensen S.L."/>
            <person name="Zaremba-Niedzwiedzka K."/>
            <person name="Martijn J."/>
            <person name="Lind A.E."/>
            <person name="van Eijk R."/>
            <person name="Schleper C."/>
            <person name="Guy L."/>
            <person name="Ettema T.J."/>
        </authorList>
    </citation>
    <scope>NUCLEOTIDE SEQUENCE</scope>
</reference>
<sequence>LYDGATGPPVGVSSRLPEQLFVDHNVRAHTHYNTQGVL</sequence>
<evidence type="ECO:0000313" key="1">
    <source>
        <dbReference type="EMBL" id="KKM04072.1"/>
    </source>
</evidence>
<name>A0A0F9HLL4_9ZZZZ</name>
<dbReference type="EMBL" id="LAZR01016538">
    <property type="protein sequence ID" value="KKM04072.1"/>
    <property type="molecule type" value="Genomic_DNA"/>
</dbReference>
<protein>
    <submittedName>
        <fullName evidence="1">Uncharacterized protein</fullName>
    </submittedName>
</protein>
<accession>A0A0F9HLL4</accession>
<feature type="non-terminal residue" evidence="1">
    <location>
        <position position="1"/>
    </location>
</feature>